<evidence type="ECO:0000313" key="7">
    <source>
        <dbReference type="Proteomes" id="UP001331761"/>
    </source>
</evidence>
<comment type="caution">
    <text evidence="6">The sequence shown here is derived from an EMBL/GenBank/DDBJ whole genome shotgun (WGS) entry which is preliminary data.</text>
</comment>
<keyword evidence="4" id="KW-1133">Transmembrane helix</keyword>
<proteinExistence type="predicted"/>
<protein>
    <submittedName>
        <fullName evidence="6">Leucine Rich repeat-containing domain protein</fullName>
    </submittedName>
</protein>
<comment type="subcellular location">
    <subcellularLocation>
        <location evidence="1">Membrane</location>
        <topology evidence="1">Single-pass membrane protein</topology>
    </subcellularLocation>
</comment>
<dbReference type="Gene3D" id="3.80.10.10">
    <property type="entry name" value="Ribonuclease Inhibitor"/>
    <property type="match status" value="1"/>
</dbReference>
<reference evidence="6 7" key="1">
    <citation type="submission" date="2019-10" db="EMBL/GenBank/DDBJ databases">
        <title>Assembly and Annotation for the nematode Trichostrongylus colubriformis.</title>
        <authorList>
            <person name="Martin J."/>
        </authorList>
    </citation>
    <scope>NUCLEOTIDE SEQUENCE [LARGE SCALE GENOMIC DNA]</scope>
    <source>
        <strain evidence="6">G859</strain>
        <tissue evidence="6">Whole worm</tissue>
    </source>
</reference>
<dbReference type="Pfam" id="PF13855">
    <property type="entry name" value="LRR_8"/>
    <property type="match status" value="1"/>
</dbReference>
<dbReference type="EMBL" id="WIXE01011981">
    <property type="protein sequence ID" value="KAK5976340.1"/>
    <property type="molecule type" value="Genomic_DNA"/>
</dbReference>
<keyword evidence="3" id="KW-0732">Signal</keyword>
<dbReference type="AlphaFoldDB" id="A0AAN8FFW3"/>
<evidence type="ECO:0000256" key="4">
    <source>
        <dbReference type="ARBA" id="ARBA00022989"/>
    </source>
</evidence>
<dbReference type="PANTHER" id="PTHR24365:SF541">
    <property type="entry name" value="PROTEIN TOLL-RELATED"/>
    <property type="match status" value="1"/>
</dbReference>
<feature type="non-terminal residue" evidence="6">
    <location>
        <position position="1"/>
    </location>
</feature>
<evidence type="ECO:0000256" key="5">
    <source>
        <dbReference type="ARBA" id="ARBA00023136"/>
    </source>
</evidence>
<dbReference type="GO" id="GO:0007165">
    <property type="term" value="P:signal transduction"/>
    <property type="evidence" value="ECO:0007669"/>
    <property type="project" value="TreeGrafter"/>
</dbReference>
<dbReference type="GO" id="GO:0038023">
    <property type="term" value="F:signaling receptor activity"/>
    <property type="evidence" value="ECO:0007669"/>
    <property type="project" value="TreeGrafter"/>
</dbReference>
<dbReference type="InterPro" id="IPR001611">
    <property type="entry name" value="Leu-rich_rpt"/>
</dbReference>
<gene>
    <name evidence="6" type="ORF">GCK32_016935</name>
</gene>
<accession>A0AAN8FFW3</accession>
<keyword evidence="2" id="KW-0812">Transmembrane</keyword>
<sequence length="202" mass="22937">TLDVSKCNLTQLQPEAFVNQEKSLKTLHLQRNLLKTIDPKIITDLESLEQLDISGNPFICDSEIAKLIFAIEDRYKVAAKEGKEFLLANANDTLCDRPYTLRRQPLLDVDSNELQPYDEKLDTTTSLQTTTVAASTIAEEDTTPFTLPDLFVGSKTNDTLFKEEPRREVYDLNKANDPNKAMEQQEGIASTYIHNQQLKTRE</sequence>
<evidence type="ECO:0000256" key="3">
    <source>
        <dbReference type="ARBA" id="ARBA00022729"/>
    </source>
</evidence>
<name>A0AAN8FFW3_TRICO</name>
<dbReference type="SUPFAM" id="SSF52058">
    <property type="entry name" value="L domain-like"/>
    <property type="match status" value="1"/>
</dbReference>
<organism evidence="6 7">
    <name type="scientific">Trichostrongylus colubriformis</name>
    <name type="common">Black scour worm</name>
    <dbReference type="NCBI Taxonomy" id="6319"/>
    <lineage>
        <taxon>Eukaryota</taxon>
        <taxon>Metazoa</taxon>
        <taxon>Ecdysozoa</taxon>
        <taxon>Nematoda</taxon>
        <taxon>Chromadorea</taxon>
        <taxon>Rhabditida</taxon>
        <taxon>Rhabditina</taxon>
        <taxon>Rhabditomorpha</taxon>
        <taxon>Strongyloidea</taxon>
        <taxon>Trichostrongylidae</taxon>
        <taxon>Trichostrongylus</taxon>
    </lineage>
</organism>
<keyword evidence="5" id="KW-0472">Membrane</keyword>
<dbReference type="Proteomes" id="UP001331761">
    <property type="component" value="Unassembled WGS sequence"/>
</dbReference>
<dbReference type="GO" id="GO:0005886">
    <property type="term" value="C:plasma membrane"/>
    <property type="evidence" value="ECO:0007669"/>
    <property type="project" value="TreeGrafter"/>
</dbReference>
<keyword evidence="7" id="KW-1185">Reference proteome</keyword>
<dbReference type="PANTHER" id="PTHR24365">
    <property type="entry name" value="TOLL-LIKE RECEPTOR"/>
    <property type="match status" value="1"/>
</dbReference>
<dbReference type="InterPro" id="IPR032675">
    <property type="entry name" value="LRR_dom_sf"/>
</dbReference>
<evidence type="ECO:0000256" key="1">
    <source>
        <dbReference type="ARBA" id="ARBA00004167"/>
    </source>
</evidence>
<evidence type="ECO:0000313" key="6">
    <source>
        <dbReference type="EMBL" id="KAK5976340.1"/>
    </source>
</evidence>
<evidence type="ECO:0000256" key="2">
    <source>
        <dbReference type="ARBA" id="ARBA00022692"/>
    </source>
</evidence>